<dbReference type="PANTHER" id="PTHR36729">
    <property type="entry name" value="EXPRESSED PROTEIN"/>
    <property type="match status" value="1"/>
</dbReference>
<evidence type="ECO:0000259" key="1">
    <source>
        <dbReference type="Pfam" id="PF24869"/>
    </source>
</evidence>
<keyword evidence="3" id="KW-1185">Reference proteome</keyword>
<feature type="domain" description="DUF7734" evidence="1">
    <location>
        <begin position="9"/>
        <end position="94"/>
    </location>
</feature>
<dbReference type="RefSeq" id="WP_265264010.1">
    <property type="nucleotide sequence ID" value="NZ_JAIHOM010000032.1"/>
</dbReference>
<dbReference type="EMBL" id="JAIHOM010000032">
    <property type="protein sequence ID" value="MCW6036264.1"/>
    <property type="molecule type" value="Genomic_DNA"/>
</dbReference>
<accession>A0ABT3L593</accession>
<organism evidence="2 3">
    <name type="scientific">Spirulina subsalsa FACHB-351</name>
    <dbReference type="NCBI Taxonomy" id="234711"/>
    <lineage>
        <taxon>Bacteria</taxon>
        <taxon>Bacillati</taxon>
        <taxon>Cyanobacteriota</taxon>
        <taxon>Cyanophyceae</taxon>
        <taxon>Spirulinales</taxon>
        <taxon>Spirulinaceae</taxon>
        <taxon>Spirulina</taxon>
    </lineage>
</organism>
<dbReference type="InterPro" id="IPR056636">
    <property type="entry name" value="DUF7734"/>
</dbReference>
<proteinExistence type="predicted"/>
<dbReference type="Pfam" id="PF24869">
    <property type="entry name" value="DUF7734"/>
    <property type="match status" value="1"/>
</dbReference>
<comment type="caution">
    <text evidence="2">The sequence shown here is derived from an EMBL/GenBank/DDBJ whole genome shotgun (WGS) entry which is preliminary data.</text>
</comment>
<name>A0ABT3L593_9CYAN</name>
<sequence>MVEISAIAKRLEQYSLKHPEEVLLVTAEIEGELDTIAVFKGFSSSLMRATAFDPDVPVLPPQAMILSIDRVRSPYNPEQPDYIAQGLTLAQMQDCWEQG</sequence>
<dbReference type="Proteomes" id="UP001526426">
    <property type="component" value="Unassembled WGS sequence"/>
</dbReference>
<evidence type="ECO:0000313" key="2">
    <source>
        <dbReference type="EMBL" id="MCW6036264.1"/>
    </source>
</evidence>
<protein>
    <recommendedName>
        <fullName evidence="1">DUF7734 domain-containing protein</fullName>
    </recommendedName>
</protein>
<gene>
    <name evidence="2" type="ORF">K4A83_08260</name>
</gene>
<dbReference type="PANTHER" id="PTHR36729:SF2">
    <property type="entry name" value="EXPRESSED PROTEIN"/>
    <property type="match status" value="1"/>
</dbReference>
<evidence type="ECO:0000313" key="3">
    <source>
        <dbReference type="Proteomes" id="UP001526426"/>
    </source>
</evidence>
<reference evidence="2 3" key="1">
    <citation type="submission" date="2021-08" db="EMBL/GenBank/DDBJ databases">
        <title>Draft genome sequence of Spirulina subsalsa with high tolerance to salinity and hype-accumulation of phycocyanin.</title>
        <authorList>
            <person name="Pei H."/>
            <person name="Jiang L."/>
        </authorList>
    </citation>
    <scope>NUCLEOTIDE SEQUENCE [LARGE SCALE GENOMIC DNA]</scope>
    <source>
        <strain evidence="2 3">FACHB-351</strain>
    </source>
</reference>